<dbReference type="RefSeq" id="WP_013013719.1">
    <property type="nucleotide sequence ID" value="NC_013946.1"/>
</dbReference>
<dbReference type="NCBIfam" id="TIGR01552">
    <property type="entry name" value="phd_fam"/>
    <property type="match status" value="1"/>
</dbReference>
<dbReference type="EMBL" id="CP001743">
    <property type="protein sequence ID" value="ADD28217.1"/>
    <property type="molecule type" value="Genomic_DNA"/>
</dbReference>
<dbReference type="InterPro" id="IPR051416">
    <property type="entry name" value="phD-YefM_TA_antitoxins"/>
</dbReference>
<dbReference type="eggNOG" id="COG4118">
    <property type="taxonomic scope" value="Bacteria"/>
</dbReference>
<dbReference type="EMBL" id="CP005385">
    <property type="protein sequence ID" value="AGK06345.1"/>
    <property type="molecule type" value="Genomic_DNA"/>
</dbReference>
<dbReference type="Gene3D" id="3.40.1620.10">
    <property type="entry name" value="YefM-like domain"/>
    <property type="match status" value="1"/>
</dbReference>
<evidence type="ECO:0000313" key="5">
    <source>
        <dbReference type="Proteomes" id="UP000006655"/>
    </source>
</evidence>
<dbReference type="OrthoDB" id="361531at2"/>
<reference evidence="4" key="2">
    <citation type="submission" date="2013-04" db="EMBL/GenBank/DDBJ databases">
        <title>Non-Hybrid, Finished Microbial Genome Assemblies from Long-Read SMRT Sequencing Data.</title>
        <authorList>
            <person name="Klammer A."/>
            <person name="Drake J."/>
            <person name="Heiner C."/>
            <person name="Clum A."/>
            <person name="Copeland A."/>
            <person name="Huddleston J."/>
            <person name="Eichler E."/>
            <person name="Turner S.W."/>
        </authorList>
    </citation>
    <scope>NUCLEOTIDE SEQUENCE</scope>
    <source>
        <strain evidence="4">DSM 1279</strain>
    </source>
</reference>
<proteinExistence type="inferred from homology"/>
<dbReference type="KEGG" id="mrb:Mrub_1455"/>
<reference evidence="3 5" key="1">
    <citation type="journal article" date="2010" name="Stand. Genomic Sci.">
        <title>Complete genome sequence of Meiothermus ruber type strain (21).</title>
        <authorList>
            <person name="Tindall B.J."/>
            <person name="Sikorski J."/>
            <person name="Lucas S."/>
            <person name="Goltsman E."/>
            <person name="Copeland A."/>
            <person name="Glavina Del Rio T."/>
            <person name="Nolan M."/>
            <person name="Tice H."/>
            <person name="Cheng J.F."/>
            <person name="Han C."/>
            <person name="Pitluck S."/>
            <person name="Liolios K."/>
            <person name="Ivanova N."/>
            <person name="Mavromatis K."/>
            <person name="Ovchinnikova G."/>
            <person name="Pati A."/>
            <person name="Fahnrich R."/>
            <person name="Goodwin L."/>
            <person name="Chen A."/>
            <person name="Palaniappan K."/>
            <person name="Land M."/>
            <person name="Hauser L."/>
            <person name="Chang Y.J."/>
            <person name="Jeffries C.D."/>
            <person name="Rohde M."/>
            <person name="Goker M."/>
            <person name="Woyke T."/>
            <person name="Bristow J."/>
            <person name="Eisen J.A."/>
            <person name="Markowitz V."/>
            <person name="Hugenholtz P."/>
            <person name="Kyrpides N.C."/>
            <person name="Klenk H.P."/>
            <person name="Lapidus A."/>
        </authorList>
    </citation>
    <scope>NUCLEOTIDE SEQUENCE [LARGE SCALE GENOMIC DNA]</scope>
    <source>
        <strain evidence="5">ATCC 35948 / DSM 1279 / VKM B-1258 / 21</strain>
        <strain evidence="3">DSM 1279</strain>
    </source>
</reference>
<dbReference type="InterPro" id="IPR006442">
    <property type="entry name" value="Antitoxin_Phd/YefM"/>
</dbReference>
<organism evidence="4 6">
    <name type="scientific">Meiothermus ruber (strain ATCC 35948 / DSM 1279 / VKM B-1258 / 21)</name>
    <name type="common">Thermus ruber</name>
    <dbReference type="NCBI Taxonomy" id="504728"/>
    <lineage>
        <taxon>Bacteria</taxon>
        <taxon>Thermotogati</taxon>
        <taxon>Deinococcota</taxon>
        <taxon>Deinococci</taxon>
        <taxon>Thermales</taxon>
        <taxon>Thermaceae</taxon>
        <taxon>Meiothermus</taxon>
    </lineage>
</organism>
<protein>
    <recommendedName>
        <fullName evidence="2">Antitoxin</fullName>
    </recommendedName>
</protein>
<name>D3PRY4_MEIRD</name>
<accession>D3PRY4</accession>
<dbReference type="Proteomes" id="UP000013026">
    <property type="component" value="Chromosome"/>
</dbReference>
<sequence length="76" mass="8567">MPTVVNVGQAKTHLSSLLERVRAGEEIILAKNGQPYARLVPLEKPQKRKLGLMKGLGKVDKAFFEPLPEEDLKEWE</sequence>
<gene>
    <name evidence="3" type="ordered locus">Mrub_1455</name>
    <name evidence="4" type="ORF">K649_15295</name>
</gene>
<dbReference type="PATRIC" id="fig|504728.9.peg.3142"/>
<reference evidence="4 6" key="3">
    <citation type="submission" date="2013-04" db="EMBL/GenBank/DDBJ databases">
        <authorList>
            <person name="Chin J."/>
            <person name="Alexander D.H."/>
            <person name="Marks P."/>
            <person name="Korlach J."/>
            <person name="Clum A."/>
            <person name="Copeland A."/>
        </authorList>
    </citation>
    <scope>NUCLEOTIDE SEQUENCE [LARGE SCALE GENOMIC DNA]</scope>
    <source>
        <strain evidence="6">ATCC 35948 / DSM 1279 / VKM B-1258 / 21</strain>
        <strain evidence="4">DSM 1279</strain>
    </source>
</reference>
<dbReference type="KEGG" id="mre:K649_15295"/>
<dbReference type="PANTHER" id="PTHR35377">
    <property type="entry name" value="ANTITOXIN VAPB49-RELATED-RELATED"/>
    <property type="match status" value="1"/>
</dbReference>
<evidence type="ECO:0000256" key="2">
    <source>
        <dbReference type="RuleBase" id="RU362080"/>
    </source>
</evidence>
<comment type="function">
    <text evidence="2">Antitoxin component of a type II toxin-antitoxin (TA) system.</text>
</comment>
<evidence type="ECO:0000256" key="1">
    <source>
        <dbReference type="ARBA" id="ARBA00009981"/>
    </source>
</evidence>
<dbReference type="Proteomes" id="UP000006655">
    <property type="component" value="Chromosome"/>
</dbReference>
<dbReference type="STRING" id="504728.K649_15295"/>
<dbReference type="Pfam" id="PF02604">
    <property type="entry name" value="PhdYeFM_antitox"/>
    <property type="match status" value="1"/>
</dbReference>
<evidence type="ECO:0000313" key="3">
    <source>
        <dbReference type="EMBL" id="ADD28217.1"/>
    </source>
</evidence>
<dbReference type="InterPro" id="IPR036165">
    <property type="entry name" value="YefM-like_sf"/>
</dbReference>
<dbReference type="SUPFAM" id="SSF143120">
    <property type="entry name" value="YefM-like"/>
    <property type="match status" value="1"/>
</dbReference>
<keyword evidence="5" id="KW-1185">Reference proteome</keyword>
<comment type="similarity">
    <text evidence="1 2">Belongs to the phD/YefM antitoxin family.</text>
</comment>
<dbReference type="AlphaFoldDB" id="D3PRY4"/>
<evidence type="ECO:0000313" key="4">
    <source>
        <dbReference type="EMBL" id="AGK06345.1"/>
    </source>
</evidence>
<evidence type="ECO:0000313" key="6">
    <source>
        <dbReference type="Proteomes" id="UP000013026"/>
    </source>
</evidence>